<dbReference type="PROSITE" id="PS50110">
    <property type="entry name" value="RESPONSE_REGULATORY"/>
    <property type="match status" value="1"/>
</dbReference>
<dbReference type="InterPro" id="IPR000160">
    <property type="entry name" value="GGDEF_dom"/>
</dbReference>
<keyword evidence="9" id="KW-1185">Reference proteome</keyword>
<evidence type="ECO:0000259" key="7">
    <source>
        <dbReference type="PROSITE" id="PS50887"/>
    </source>
</evidence>
<sequence>MKTLLVSNTLETLLNAKTSLEEKGHEVVVVEDGVSAWIKLCDAKVPFDVVVSDWLLPRLDGLGLCKKIRSAPFSSQTYVVIITNRKGTHGLQDAIDAGADDFIFAKPFHVDVLELRLLNAKRILKLKKTIRDKDTAIDALNQKLEQQSTKDKLTGLYNRRSFHRHLEDRLRLARRMEHPISLLMLDIDGFKEHQKELGHTASDGIVKLITTILKEQCRTSDFVARFGGEKFGIILPNTDSEGAEKCAEGLCKAARGLFWESESVTISIGAATIDHNTYTAETVCDLHTRILSESDQALYHSQSAGHNLVTHFAALGDSLKLAG</sequence>
<name>A0A317CF08_9GAMM</name>
<dbReference type="GO" id="GO:1902201">
    <property type="term" value="P:negative regulation of bacterial-type flagellum-dependent cell motility"/>
    <property type="evidence" value="ECO:0007669"/>
    <property type="project" value="TreeGrafter"/>
</dbReference>
<dbReference type="Proteomes" id="UP000245506">
    <property type="component" value="Unassembled WGS sequence"/>
</dbReference>
<dbReference type="PANTHER" id="PTHR45138">
    <property type="entry name" value="REGULATORY COMPONENTS OF SENSORY TRANSDUCTION SYSTEM"/>
    <property type="match status" value="1"/>
</dbReference>
<dbReference type="Pfam" id="PF00072">
    <property type="entry name" value="Response_reg"/>
    <property type="match status" value="1"/>
</dbReference>
<dbReference type="EC" id="2.7.7.65" evidence="2"/>
<feature type="domain" description="GGDEF" evidence="7">
    <location>
        <begin position="178"/>
        <end position="314"/>
    </location>
</feature>
<evidence type="ECO:0000256" key="4">
    <source>
        <dbReference type="PROSITE-ProRule" id="PRU00169"/>
    </source>
</evidence>
<evidence type="ECO:0000259" key="5">
    <source>
        <dbReference type="PROSITE" id="PS50110"/>
    </source>
</evidence>
<dbReference type="InterPro" id="IPR001789">
    <property type="entry name" value="Sig_transdc_resp-reg_receiver"/>
</dbReference>
<evidence type="ECO:0000256" key="1">
    <source>
        <dbReference type="ARBA" id="ARBA00001946"/>
    </source>
</evidence>
<dbReference type="PANTHER" id="PTHR45138:SF9">
    <property type="entry name" value="DIGUANYLATE CYCLASE DGCM-RELATED"/>
    <property type="match status" value="1"/>
</dbReference>
<dbReference type="FunFam" id="3.30.70.270:FF:000001">
    <property type="entry name" value="Diguanylate cyclase domain protein"/>
    <property type="match status" value="1"/>
</dbReference>
<dbReference type="SUPFAM" id="SSF52172">
    <property type="entry name" value="CheY-like"/>
    <property type="match status" value="1"/>
</dbReference>
<accession>A0A317CF08</accession>
<dbReference type="InterPro" id="IPR043128">
    <property type="entry name" value="Rev_trsase/Diguanyl_cyclase"/>
</dbReference>
<evidence type="ECO:0000259" key="6">
    <source>
        <dbReference type="PROSITE" id="PS50206"/>
    </source>
</evidence>
<keyword evidence="4" id="KW-0597">Phosphoprotein</keyword>
<evidence type="ECO:0000256" key="2">
    <source>
        <dbReference type="ARBA" id="ARBA00012528"/>
    </source>
</evidence>
<dbReference type="EMBL" id="QGKL01000031">
    <property type="protein sequence ID" value="PWQ95953.1"/>
    <property type="molecule type" value="Genomic_DNA"/>
</dbReference>
<dbReference type="SUPFAM" id="SSF55073">
    <property type="entry name" value="Nucleotide cyclase"/>
    <property type="match status" value="1"/>
</dbReference>
<evidence type="ECO:0000313" key="9">
    <source>
        <dbReference type="Proteomes" id="UP000245506"/>
    </source>
</evidence>
<feature type="modified residue" description="4-aspartylphosphate" evidence="4">
    <location>
        <position position="53"/>
    </location>
</feature>
<proteinExistence type="predicted"/>
<dbReference type="NCBIfam" id="TIGR00254">
    <property type="entry name" value="GGDEF"/>
    <property type="match status" value="1"/>
</dbReference>
<dbReference type="Gene3D" id="3.30.70.270">
    <property type="match status" value="1"/>
</dbReference>
<evidence type="ECO:0000256" key="3">
    <source>
        <dbReference type="ARBA" id="ARBA00034247"/>
    </source>
</evidence>
<dbReference type="GO" id="GO:0005886">
    <property type="term" value="C:plasma membrane"/>
    <property type="evidence" value="ECO:0007669"/>
    <property type="project" value="TreeGrafter"/>
</dbReference>
<dbReference type="RefSeq" id="WP_109823532.1">
    <property type="nucleotide sequence ID" value="NZ_QGKL01000031.1"/>
</dbReference>
<gene>
    <name evidence="8" type="ORF">DKT75_11270</name>
</gene>
<feature type="domain" description="Rhodanese" evidence="6">
    <location>
        <begin position="20"/>
        <end position="46"/>
    </location>
</feature>
<reference evidence="8 9" key="1">
    <citation type="submission" date="2018-05" db="EMBL/GenBank/DDBJ databases">
        <title>Leucothrix arctica sp. nov., isolated from Arctic seawater.</title>
        <authorList>
            <person name="Choi A."/>
            <person name="Baek K."/>
        </authorList>
    </citation>
    <scope>NUCLEOTIDE SEQUENCE [LARGE SCALE GENOMIC DNA]</scope>
    <source>
        <strain evidence="8 9">IMCC9719</strain>
    </source>
</reference>
<dbReference type="CDD" id="cd01949">
    <property type="entry name" value="GGDEF"/>
    <property type="match status" value="1"/>
</dbReference>
<dbReference type="Pfam" id="PF00990">
    <property type="entry name" value="GGDEF"/>
    <property type="match status" value="1"/>
</dbReference>
<dbReference type="AlphaFoldDB" id="A0A317CF08"/>
<comment type="caution">
    <text evidence="8">The sequence shown here is derived from an EMBL/GenBank/DDBJ whole genome shotgun (WGS) entry which is preliminary data.</text>
</comment>
<comment type="catalytic activity">
    <reaction evidence="3">
        <text>2 GTP = 3',3'-c-di-GMP + 2 diphosphate</text>
        <dbReference type="Rhea" id="RHEA:24898"/>
        <dbReference type="ChEBI" id="CHEBI:33019"/>
        <dbReference type="ChEBI" id="CHEBI:37565"/>
        <dbReference type="ChEBI" id="CHEBI:58805"/>
        <dbReference type="EC" id="2.7.7.65"/>
    </reaction>
</comment>
<dbReference type="PROSITE" id="PS50887">
    <property type="entry name" value="GGDEF"/>
    <property type="match status" value="1"/>
</dbReference>
<organism evidence="8 9">
    <name type="scientific">Leucothrix arctica</name>
    <dbReference type="NCBI Taxonomy" id="1481894"/>
    <lineage>
        <taxon>Bacteria</taxon>
        <taxon>Pseudomonadati</taxon>
        <taxon>Pseudomonadota</taxon>
        <taxon>Gammaproteobacteria</taxon>
        <taxon>Thiotrichales</taxon>
        <taxon>Thiotrichaceae</taxon>
        <taxon>Leucothrix</taxon>
    </lineage>
</organism>
<dbReference type="SMART" id="SM00448">
    <property type="entry name" value="REC"/>
    <property type="match status" value="1"/>
</dbReference>
<protein>
    <recommendedName>
        <fullName evidence="2">diguanylate cyclase</fullName>
        <ecNumber evidence="2">2.7.7.65</ecNumber>
    </recommendedName>
</protein>
<evidence type="ECO:0000313" key="8">
    <source>
        <dbReference type="EMBL" id="PWQ95953.1"/>
    </source>
</evidence>
<dbReference type="GO" id="GO:0000160">
    <property type="term" value="P:phosphorelay signal transduction system"/>
    <property type="evidence" value="ECO:0007669"/>
    <property type="project" value="InterPro"/>
</dbReference>
<dbReference type="InterPro" id="IPR011006">
    <property type="entry name" value="CheY-like_superfamily"/>
</dbReference>
<dbReference type="Gene3D" id="3.40.50.2300">
    <property type="match status" value="1"/>
</dbReference>
<dbReference type="GO" id="GO:0043709">
    <property type="term" value="P:cell adhesion involved in single-species biofilm formation"/>
    <property type="evidence" value="ECO:0007669"/>
    <property type="project" value="TreeGrafter"/>
</dbReference>
<dbReference type="PROSITE" id="PS50206">
    <property type="entry name" value="RHODANESE_3"/>
    <property type="match status" value="1"/>
</dbReference>
<dbReference type="OrthoDB" id="9812260at2"/>
<comment type="cofactor">
    <cofactor evidence="1">
        <name>Mg(2+)</name>
        <dbReference type="ChEBI" id="CHEBI:18420"/>
    </cofactor>
</comment>
<feature type="domain" description="Response regulatory" evidence="5">
    <location>
        <begin position="2"/>
        <end position="121"/>
    </location>
</feature>
<dbReference type="InterPro" id="IPR001763">
    <property type="entry name" value="Rhodanese-like_dom"/>
</dbReference>
<dbReference type="InterPro" id="IPR029787">
    <property type="entry name" value="Nucleotide_cyclase"/>
</dbReference>
<dbReference type="GO" id="GO:0052621">
    <property type="term" value="F:diguanylate cyclase activity"/>
    <property type="evidence" value="ECO:0007669"/>
    <property type="project" value="UniProtKB-EC"/>
</dbReference>
<dbReference type="InterPro" id="IPR050469">
    <property type="entry name" value="Diguanylate_Cyclase"/>
</dbReference>
<dbReference type="SMART" id="SM00267">
    <property type="entry name" value="GGDEF"/>
    <property type="match status" value="1"/>
</dbReference>